<proteinExistence type="predicted"/>
<reference evidence="1 2" key="1">
    <citation type="journal article" date="2018" name="Sci. Rep.">
        <title>Comparative analysis of the Pocillopora damicornis genome highlights role of immune system in coral evolution.</title>
        <authorList>
            <person name="Cunning R."/>
            <person name="Bay R.A."/>
            <person name="Gillette P."/>
            <person name="Baker A.C."/>
            <person name="Traylor-Knowles N."/>
        </authorList>
    </citation>
    <scope>NUCLEOTIDE SEQUENCE [LARGE SCALE GENOMIC DNA]</scope>
    <source>
        <strain evidence="1">RSMAS</strain>
        <tissue evidence="1">Whole animal</tissue>
    </source>
</reference>
<gene>
    <name evidence="1" type="ORF">pdam_00017163</name>
</gene>
<dbReference type="AlphaFoldDB" id="A0A3M6UAE2"/>
<comment type="caution">
    <text evidence="1">The sequence shown here is derived from an EMBL/GenBank/DDBJ whole genome shotgun (WGS) entry which is preliminary data.</text>
</comment>
<evidence type="ECO:0000313" key="2">
    <source>
        <dbReference type="Proteomes" id="UP000275408"/>
    </source>
</evidence>
<protein>
    <submittedName>
        <fullName evidence="1">Uncharacterized protein</fullName>
    </submittedName>
</protein>
<dbReference type="Proteomes" id="UP000275408">
    <property type="component" value="Unassembled WGS sequence"/>
</dbReference>
<organism evidence="1 2">
    <name type="scientific">Pocillopora damicornis</name>
    <name type="common">Cauliflower coral</name>
    <name type="synonym">Millepora damicornis</name>
    <dbReference type="NCBI Taxonomy" id="46731"/>
    <lineage>
        <taxon>Eukaryota</taxon>
        <taxon>Metazoa</taxon>
        <taxon>Cnidaria</taxon>
        <taxon>Anthozoa</taxon>
        <taxon>Hexacorallia</taxon>
        <taxon>Scleractinia</taxon>
        <taxon>Astrocoeniina</taxon>
        <taxon>Pocilloporidae</taxon>
        <taxon>Pocillopora</taxon>
    </lineage>
</organism>
<dbReference type="EMBL" id="RCHS01001928">
    <property type="protein sequence ID" value="RMX50652.1"/>
    <property type="molecule type" value="Genomic_DNA"/>
</dbReference>
<name>A0A3M6UAE2_POCDA</name>
<sequence length="17" mass="1957">MMNFLGSLLSRILLHVI</sequence>
<evidence type="ECO:0000313" key="1">
    <source>
        <dbReference type="EMBL" id="RMX50652.1"/>
    </source>
</evidence>
<keyword evidence="2" id="KW-1185">Reference proteome</keyword>
<accession>A0A3M6UAE2</accession>